<evidence type="ECO:0000313" key="2">
    <source>
        <dbReference type="EMBL" id="HJA71181.1"/>
    </source>
</evidence>
<name>A0A9D2HGY3_9FIRM</name>
<reference evidence="2" key="2">
    <citation type="submission" date="2021-04" db="EMBL/GenBank/DDBJ databases">
        <authorList>
            <person name="Gilroy R."/>
        </authorList>
    </citation>
    <scope>NUCLEOTIDE SEQUENCE</scope>
    <source>
        <strain evidence="2">CHK178-16964</strain>
    </source>
</reference>
<accession>A0A9D2HGY3</accession>
<proteinExistence type="predicted"/>
<feature type="transmembrane region" description="Helical" evidence="1">
    <location>
        <begin position="69"/>
        <end position="88"/>
    </location>
</feature>
<dbReference type="AlphaFoldDB" id="A0A9D2HGY3"/>
<comment type="caution">
    <text evidence="2">The sequence shown here is derived from an EMBL/GenBank/DDBJ whole genome shotgun (WGS) entry which is preliminary data.</text>
</comment>
<keyword evidence="1" id="KW-0472">Membrane</keyword>
<sequence>MSRENLWQVIADNQGKTIYTVKKLPFTYQVKGGELFTERKKKSITRATFEKAYEKLEKDQEGAIRGPKALGCFGAPYIWAIFLALGVVEDS</sequence>
<keyword evidence="1" id="KW-1133">Transmembrane helix</keyword>
<gene>
    <name evidence="2" type="ORF">IAA07_06310</name>
</gene>
<keyword evidence="1" id="KW-0812">Transmembrane</keyword>
<protein>
    <submittedName>
        <fullName evidence="2">Uncharacterized protein</fullName>
    </submittedName>
</protein>
<dbReference type="Proteomes" id="UP000823900">
    <property type="component" value="Unassembled WGS sequence"/>
</dbReference>
<dbReference type="EMBL" id="DWZA01000055">
    <property type="protein sequence ID" value="HJA71181.1"/>
    <property type="molecule type" value="Genomic_DNA"/>
</dbReference>
<reference evidence="2" key="1">
    <citation type="journal article" date="2021" name="PeerJ">
        <title>Extensive microbial diversity within the chicken gut microbiome revealed by metagenomics and culture.</title>
        <authorList>
            <person name="Gilroy R."/>
            <person name="Ravi A."/>
            <person name="Getino M."/>
            <person name="Pursley I."/>
            <person name="Horton D.L."/>
            <person name="Alikhan N.F."/>
            <person name="Baker D."/>
            <person name="Gharbi K."/>
            <person name="Hall N."/>
            <person name="Watson M."/>
            <person name="Adriaenssens E.M."/>
            <person name="Foster-Nyarko E."/>
            <person name="Jarju S."/>
            <person name="Secka A."/>
            <person name="Antonio M."/>
            <person name="Oren A."/>
            <person name="Chaudhuri R.R."/>
            <person name="La Ragione R."/>
            <person name="Hildebrand F."/>
            <person name="Pallen M.J."/>
        </authorList>
    </citation>
    <scope>NUCLEOTIDE SEQUENCE</scope>
    <source>
        <strain evidence="2">CHK178-16964</strain>
    </source>
</reference>
<evidence type="ECO:0000256" key="1">
    <source>
        <dbReference type="SAM" id="Phobius"/>
    </source>
</evidence>
<organism evidence="2 3">
    <name type="scientific">Candidatus Lachnoclostridium stercoravium</name>
    <dbReference type="NCBI Taxonomy" id="2838633"/>
    <lineage>
        <taxon>Bacteria</taxon>
        <taxon>Bacillati</taxon>
        <taxon>Bacillota</taxon>
        <taxon>Clostridia</taxon>
        <taxon>Lachnospirales</taxon>
        <taxon>Lachnospiraceae</taxon>
    </lineage>
</organism>
<evidence type="ECO:0000313" key="3">
    <source>
        <dbReference type="Proteomes" id="UP000823900"/>
    </source>
</evidence>